<evidence type="ECO:0000313" key="1">
    <source>
        <dbReference type="EMBL" id="NEB94880.1"/>
    </source>
</evidence>
<dbReference type="Gene3D" id="3.40.50.10540">
    <property type="entry name" value="Crotonobetainyl-coa:carnitine coa-transferase, domain 1"/>
    <property type="match status" value="1"/>
</dbReference>
<dbReference type="Pfam" id="PF02515">
    <property type="entry name" value="CoA_transf_3"/>
    <property type="match status" value="1"/>
</dbReference>
<dbReference type="Proteomes" id="UP000470520">
    <property type="component" value="Unassembled WGS sequence"/>
</dbReference>
<name>A0A7K3QYB4_9ACTN</name>
<dbReference type="InterPro" id="IPR023606">
    <property type="entry name" value="CoA-Trfase_III_dom_1_sf"/>
</dbReference>
<organism evidence="1 2">
    <name type="scientific">Streptomyces bauhiniae</name>
    <dbReference type="NCBI Taxonomy" id="2340725"/>
    <lineage>
        <taxon>Bacteria</taxon>
        <taxon>Bacillati</taxon>
        <taxon>Actinomycetota</taxon>
        <taxon>Actinomycetes</taxon>
        <taxon>Kitasatosporales</taxon>
        <taxon>Streptomycetaceae</taxon>
        <taxon>Streptomyces</taxon>
    </lineage>
</organism>
<dbReference type="SUPFAM" id="SSF89796">
    <property type="entry name" value="CoA-transferase family III (CaiB/BaiF)"/>
    <property type="match status" value="2"/>
</dbReference>
<comment type="caution">
    <text evidence="1">The sequence shown here is derived from an EMBL/GenBank/DDBJ whole genome shotgun (WGS) entry which is preliminary data.</text>
</comment>
<protein>
    <submittedName>
        <fullName evidence="1">Carnitine dehydratase</fullName>
    </submittedName>
</protein>
<dbReference type="RefSeq" id="WP_164192842.1">
    <property type="nucleotide sequence ID" value="NZ_JAAGMR010000282.1"/>
</dbReference>
<proteinExistence type="predicted"/>
<dbReference type="GO" id="GO:0003824">
    <property type="term" value="F:catalytic activity"/>
    <property type="evidence" value="ECO:0007669"/>
    <property type="project" value="InterPro"/>
</dbReference>
<dbReference type="PANTHER" id="PTHR48229:SF1">
    <property type="entry name" value="ALPHA METHYLACYL-COA RACEMASE-RELATED"/>
    <property type="match status" value="1"/>
</dbReference>
<reference evidence="1 2" key="1">
    <citation type="submission" date="2020-01" db="EMBL/GenBank/DDBJ databases">
        <title>Insect and environment-associated Actinomycetes.</title>
        <authorList>
            <person name="Currrie C."/>
            <person name="Chevrette M."/>
            <person name="Carlson C."/>
            <person name="Stubbendieck R."/>
            <person name="Wendt-Pienkowski E."/>
        </authorList>
    </citation>
    <scope>NUCLEOTIDE SEQUENCE [LARGE SCALE GENOMIC DNA]</scope>
    <source>
        <strain evidence="1 2">SID7754</strain>
    </source>
</reference>
<dbReference type="AlphaFoldDB" id="A0A7K3QYB4"/>
<gene>
    <name evidence="1" type="ORF">G3I21_24895</name>
</gene>
<accession>A0A7K3QYB4</accession>
<evidence type="ECO:0000313" key="2">
    <source>
        <dbReference type="Proteomes" id="UP000470520"/>
    </source>
</evidence>
<dbReference type="EMBL" id="JAAGMR010000282">
    <property type="protein sequence ID" value="NEB94880.1"/>
    <property type="molecule type" value="Genomic_DNA"/>
</dbReference>
<dbReference type="InterPro" id="IPR052985">
    <property type="entry name" value="CoA-trans_III_biosynth/detox"/>
</dbReference>
<sequence>MNLTERLNQAVGNPISSDAFDFGGHLGEVLKEAGLTAGDCGGVVAFTGGVDPLVSARFRFGSAAALALAGKGVAASAIWQDRGGEPQDVTMDVRKAFRRFAGFADGKWELVNGRPPSDKWNKRNPFVDMPFFRRTKDGRSVVPLNVYPGLRSRALALLNCPDSSEAVNSAIAEWDADDLEEAAAEAGVVVAKVRSSEQFLTEAQYTEVLADLPLIDIEKISDSEPAPLSNGVKQPLDGVRALGMSHVIAGSGIGRDLASFGADVLNIWRPDNVEIQSFYWDTQVGMRSAYLDESEPDRLRLDRLLAGADVFFSNRHPGYLAQQGLEAEELCVRHPGLIQTEVLLHGPSGPWKLRPGFDEIGAAVSGIFALEGTLEHPRQPPMLPIVDNVVGWLGTIGTLAALRRRAREGGSYRVRVSLTRTCLWLMSLGVFDRDFAQGAAGSTSEHTLIDPDLFIAQTPLGTYQGMTDQLQFSSLRQGDFATVLSPMGADEPAWRTTG</sequence>
<dbReference type="PANTHER" id="PTHR48229">
    <property type="entry name" value="CAIB/BAIF FAMILY ENZYME (AFU_ORTHOLOGUE AFUA_1G05360)-RELATED"/>
    <property type="match status" value="1"/>
</dbReference>
<dbReference type="InterPro" id="IPR003673">
    <property type="entry name" value="CoA-Trfase_fam_III"/>
</dbReference>